<dbReference type="InterPro" id="IPR007110">
    <property type="entry name" value="Ig-like_dom"/>
</dbReference>
<keyword evidence="6" id="KW-0325">Glycoprotein</keyword>
<dbReference type="SMART" id="SM00409">
    <property type="entry name" value="IG"/>
    <property type="match status" value="6"/>
</dbReference>
<dbReference type="FunFam" id="2.60.40.10:FF:000223">
    <property type="entry name" value="Platelet-derived growth factor receptor beta"/>
    <property type="match status" value="2"/>
</dbReference>
<organism evidence="11 12">
    <name type="scientific">Aldrovandia affinis</name>
    <dbReference type="NCBI Taxonomy" id="143900"/>
    <lineage>
        <taxon>Eukaryota</taxon>
        <taxon>Metazoa</taxon>
        <taxon>Chordata</taxon>
        <taxon>Craniata</taxon>
        <taxon>Vertebrata</taxon>
        <taxon>Euteleostomi</taxon>
        <taxon>Actinopterygii</taxon>
        <taxon>Neopterygii</taxon>
        <taxon>Teleostei</taxon>
        <taxon>Notacanthiformes</taxon>
        <taxon>Halosauridae</taxon>
        <taxon>Aldrovandia</taxon>
    </lineage>
</organism>
<keyword evidence="8" id="KW-0472">Membrane</keyword>
<dbReference type="Proteomes" id="UP001221898">
    <property type="component" value="Unassembled WGS sequence"/>
</dbReference>
<gene>
    <name evidence="11" type="ORF">AAFF_G00437940</name>
</gene>
<dbReference type="PANTHER" id="PTHR15360:SF4">
    <property type="entry name" value="PROTEIN KINASE DOMAIN-CONTAINING PROTEIN"/>
    <property type="match status" value="1"/>
</dbReference>
<dbReference type="InterPro" id="IPR003598">
    <property type="entry name" value="Ig_sub2"/>
</dbReference>
<dbReference type="InterPro" id="IPR013783">
    <property type="entry name" value="Ig-like_fold"/>
</dbReference>
<feature type="domain" description="Ig-like" evidence="10">
    <location>
        <begin position="700"/>
        <end position="791"/>
    </location>
</feature>
<feature type="domain" description="Ig-like" evidence="10">
    <location>
        <begin position="293"/>
        <end position="392"/>
    </location>
</feature>
<dbReference type="PROSITE" id="PS50835">
    <property type="entry name" value="IG_LIKE"/>
    <property type="match status" value="6"/>
</dbReference>
<evidence type="ECO:0000256" key="4">
    <source>
        <dbReference type="ARBA" id="ARBA00022737"/>
    </source>
</evidence>
<keyword evidence="5" id="KW-1015">Disulfide bond</keyword>
<feature type="transmembrane region" description="Helical" evidence="8">
    <location>
        <begin position="907"/>
        <end position="931"/>
    </location>
</feature>
<dbReference type="Gene3D" id="2.60.40.10">
    <property type="entry name" value="Immunoglobulins"/>
    <property type="match status" value="9"/>
</dbReference>
<comment type="subcellular location">
    <subcellularLocation>
        <location evidence="1">Cell membrane</location>
        <topology evidence="1">Single-pass type I membrane protein</topology>
    </subcellularLocation>
</comment>
<keyword evidence="12" id="KW-1185">Reference proteome</keyword>
<evidence type="ECO:0000256" key="5">
    <source>
        <dbReference type="ARBA" id="ARBA00023157"/>
    </source>
</evidence>
<keyword evidence="7" id="KW-0393">Immunoglobulin domain</keyword>
<sequence length="996" mass="110935">MDVLRTCLLLGMLSGFQMVVSSRPTIVSDRDEFVIELHSQFNISCTGDKAVSWAGPLQDNVFIDPYTATLSIDNASAANTGFFTCEYRELGPDAEGEEAEIYIFVPDSQVPFVPEVPHDSHVLIDASGTVIPCRVTDPKSHVVLRKAETGAEVPGLYDNKLGFIGNFSAGSYVCQTTANGVPADSIIYTVEDYKESIDFHVHLRASHVSVRAGEPFNITCVGPASPIYHQQWLHPRKQAEQAQQVSQVLGEHALYTLVVQSAALQDSGEYECSITHMLRAETRTQRVAITVFPENTFFTLEHSLAAVEFANLLETKELSVYIDADPAPRVRWLKDGIAIDDSDQDVFSKTKNIGGIRYQSTLTLSHPTEEDTGNYTVFASSDSSPRDSAHFSFLLRVKTPSQVVQPVLSPEIWPRQEEMLVPLHTSFQLTCKGEAELVWDTPLLQTPDFWEGPVEDNSGLFVTSITVDNATAAHTGFYTCYYSSPNATEEDLEGSSIYVYVPDPDVPFVPSMIPYSNHVLTNQEEMEIQCRVTDPSANVTLLNADTQRPVPSHYDSKRGALGFFNSGTYVCRASLHGQVHLSQEYIVHGWTGGSELQVELQAPRAALLVGENLVVTCVARGSEMLEDHWKYPGKMAQRGMKTVRENKKEQEIRYTLTIPRASAKDSGVYACSITDIMSSASQTKELTISVYESAFVSLDPMFTRSEFAELDEVKEFTVTIDTLPSARVTWLKDGAVLSDISAEISSSLQQITETRYHSVLRLIRAKEEDSGNYTIMAENGNQTQSFNFTLQVKVPVTIVDLIEKHHGSTLGQSVVCISRGLPTPEVEWFICSNIKQCANDSSRWAPLPVNSSEITVETHINEDNNVESLVIFAKLDNTLSVRCMAHNELSAVSREVKLVSNALQSELTVAAAVLVLLVIVIVSLIILVIIWKQKPRYEIRWRVIESISPDGHEYIYVDPMQLPYDSRWEFPETDSFWAVSWALVLSGRWWREQRTA</sequence>
<accession>A0AAD7S832</accession>
<protein>
    <recommendedName>
        <fullName evidence="3">Platelet-derived growth factor receptor-like protein</fullName>
    </recommendedName>
</protein>
<feature type="domain" description="Ig-like" evidence="10">
    <location>
        <begin position="504"/>
        <end position="582"/>
    </location>
</feature>
<evidence type="ECO:0000256" key="9">
    <source>
        <dbReference type="SAM" id="SignalP"/>
    </source>
</evidence>
<keyword evidence="8" id="KW-0812">Transmembrane</keyword>
<feature type="domain" description="Ig-like" evidence="10">
    <location>
        <begin position="182"/>
        <end position="290"/>
    </location>
</feature>
<keyword evidence="8" id="KW-1133">Transmembrane helix</keyword>
<dbReference type="Pfam" id="PF25305">
    <property type="entry name" value="Ig_PDGFR_d4"/>
    <property type="match status" value="1"/>
</dbReference>
<evidence type="ECO:0000313" key="11">
    <source>
        <dbReference type="EMBL" id="KAJ8397518.1"/>
    </source>
</evidence>
<dbReference type="EMBL" id="JAINUG010000097">
    <property type="protein sequence ID" value="KAJ8397518.1"/>
    <property type="molecule type" value="Genomic_DNA"/>
</dbReference>
<evidence type="ECO:0000256" key="1">
    <source>
        <dbReference type="ARBA" id="ARBA00004251"/>
    </source>
</evidence>
<feature type="domain" description="Ig-like" evidence="10">
    <location>
        <begin position="610"/>
        <end position="689"/>
    </location>
</feature>
<comment type="subunit">
    <text evidence="2">Forms a complex composed of PDGFRL, TNK2 and GRB2.</text>
</comment>
<dbReference type="SMART" id="SM00408">
    <property type="entry name" value="IGc2"/>
    <property type="match status" value="5"/>
</dbReference>
<proteinExistence type="predicted"/>
<dbReference type="FunFam" id="2.60.40.10:FF:000720">
    <property type="entry name" value="Platelet-derived growth factor receptor alpha"/>
    <property type="match status" value="1"/>
</dbReference>
<dbReference type="InterPro" id="IPR003599">
    <property type="entry name" value="Ig_sub"/>
</dbReference>
<reference evidence="11" key="1">
    <citation type="journal article" date="2023" name="Science">
        <title>Genome structures resolve the early diversification of teleost fishes.</title>
        <authorList>
            <person name="Parey E."/>
            <person name="Louis A."/>
            <person name="Montfort J."/>
            <person name="Bouchez O."/>
            <person name="Roques C."/>
            <person name="Iampietro C."/>
            <person name="Lluch J."/>
            <person name="Castinel A."/>
            <person name="Donnadieu C."/>
            <person name="Desvignes T."/>
            <person name="Floi Bucao C."/>
            <person name="Jouanno E."/>
            <person name="Wen M."/>
            <person name="Mejri S."/>
            <person name="Dirks R."/>
            <person name="Jansen H."/>
            <person name="Henkel C."/>
            <person name="Chen W.J."/>
            <person name="Zahm M."/>
            <person name="Cabau C."/>
            <person name="Klopp C."/>
            <person name="Thompson A.W."/>
            <person name="Robinson-Rechavi M."/>
            <person name="Braasch I."/>
            <person name="Lecointre G."/>
            <person name="Bobe J."/>
            <person name="Postlethwait J.H."/>
            <person name="Berthelot C."/>
            <person name="Roest Crollius H."/>
            <person name="Guiguen Y."/>
        </authorList>
    </citation>
    <scope>NUCLEOTIDE SEQUENCE</scope>
    <source>
        <strain evidence="11">NC1722</strain>
    </source>
</reference>
<dbReference type="InterPro" id="IPR036179">
    <property type="entry name" value="Ig-like_dom_sf"/>
</dbReference>
<dbReference type="Gene3D" id="3.30.200.20">
    <property type="entry name" value="Phosphorylase Kinase, domain 1"/>
    <property type="match status" value="1"/>
</dbReference>
<evidence type="ECO:0000256" key="2">
    <source>
        <dbReference type="ARBA" id="ARBA00011360"/>
    </source>
</evidence>
<evidence type="ECO:0000259" key="10">
    <source>
        <dbReference type="PROSITE" id="PS50835"/>
    </source>
</evidence>
<dbReference type="AlphaFoldDB" id="A0AAD7S832"/>
<evidence type="ECO:0000256" key="7">
    <source>
        <dbReference type="ARBA" id="ARBA00023319"/>
    </source>
</evidence>
<dbReference type="PRINTS" id="PR01832">
    <property type="entry name" value="VEGFRECEPTOR"/>
</dbReference>
<dbReference type="SUPFAM" id="SSF48726">
    <property type="entry name" value="Immunoglobulin"/>
    <property type="match status" value="6"/>
</dbReference>
<evidence type="ECO:0000313" key="12">
    <source>
        <dbReference type="Proteomes" id="UP001221898"/>
    </source>
</evidence>
<feature type="chain" id="PRO_5042028053" description="Platelet-derived growth factor receptor-like protein" evidence="9">
    <location>
        <begin position="23"/>
        <end position="996"/>
    </location>
</feature>
<comment type="caution">
    <text evidence="11">The sequence shown here is derived from an EMBL/GenBank/DDBJ whole genome shotgun (WGS) entry which is preliminary data.</text>
</comment>
<keyword evidence="4" id="KW-0677">Repeat</keyword>
<dbReference type="Pfam" id="PF07679">
    <property type="entry name" value="I-set"/>
    <property type="match status" value="4"/>
</dbReference>
<dbReference type="InterPro" id="IPR042495">
    <property type="entry name" value="PDGFRL"/>
</dbReference>
<evidence type="ECO:0000256" key="3">
    <source>
        <dbReference type="ARBA" id="ARBA00019671"/>
    </source>
</evidence>
<dbReference type="GO" id="GO:0005886">
    <property type="term" value="C:plasma membrane"/>
    <property type="evidence" value="ECO:0007669"/>
    <property type="project" value="UniProtKB-SubCell"/>
</dbReference>
<dbReference type="InterPro" id="IPR013098">
    <property type="entry name" value="Ig_I-set"/>
</dbReference>
<evidence type="ECO:0000256" key="6">
    <source>
        <dbReference type="ARBA" id="ARBA00023180"/>
    </source>
</evidence>
<keyword evidence="9" id="KW-0732">Signal</keyword>
<feature type="domain" description="Ig-like" evidence="10">
    <location>
        <begin position="795"/>
        <end position="899"/>
    </location>
</feature>
<feature type="signal peptide" evidence="9">
    <location>
        <begin position="1"/>
        <end position="22"/>
    </location>
</feature>
<dbReference type="PANTHER" id="PTHR15360">
    <property type="entry name" value="PLATELET-DERIVED GROWTH FACTOR RECEPTOR LIKE"/>
    <property type="match status" value="1"/>
</dbReference>
<evidence type="ECO:0000256" key="8">
    <source>
        <dbReference type="SAM" id="Phobius"/>
    </source>
</evidence>
<name>A0AAD7S832_9TELE</name>